<dbReference type="Proteomes" id="UP001321473">
    <property type="component" value="Unassembled WGS sequence"/>
</dbReference>
<dbReference type="Gene3D" id="3.80.10.10">
    <property type="entry name" value="Ribonuclease Inhibitor"/>
    <property type="match status" value="2"/>
</dbReference>
<reference evidence="1 2" key="1">
    <citation type="journal article" date="2023" name="Arcadia Sci">
        <title>De novo assembly of a long-read Amblyomma americanum tick genome.</title>
        <authorList>
            <person name="Chou S."/>
            <person name="Poskanzer K.E."/>
            <person name="Rollins M."/>
            <person name="Thuy-Boun P.S."/>
        </authorList>
    </citation>
    <scope>NUCLEOTIDE SEQUENCE [LARGE SCALE GENOMIC DNA]</scope>
    <source>
        <strain evidence="1">F_SG_1</strain>
        <tissue evidence="1">Salivary glands</tissue>
    </source>
</reference>
<keyword evidence="2" id="KW-1185">Reference proteome</keyword>
<accession>A0AAQ4DPQ9</accession>
<proteinExistence type="predicted"/>
<dbReference type="InterPro" id="IPR032675">
    <property type="entry name" value="LRR_dom_sf"/>
</dbReference>
<dbReference type="PANTHER" id="PTHR47679">
    <property type="entry name" value="PROTEIN TORNADO 1"/>
    <property type="match status" value="1"/>
</dbReference>
<protein>
    <recommendedName>
        <fullName evidence="3">Nlr family card domain protein</fullName>
    </recommendedName>
</protein>
<sequence>MCLALRGCTGLKRLSLDLFPSTVAIPGALEATVISLTRLESLELSIDWHEHLLGDLVPLLTKTASLKTLRALNGSAHHSANSAFLAGLFQNSSITHLSLSSWILSGDCSALGTRNPHNNLGTYLKQSPSLRSVHISDFTFGPEVDVRTICDALTTNKVLLTLKLEVRTLRLEYAIAVKELLYTNKTLRYFSLTSGYSHYIIGADSDSEGEGDIYDSFCRRCGIYHHFDADHVKPWISALLENDTSITELKFSLWCFSLLECQAFCRAVTVNKSLKKIILEDFWPHTRKTCRTLSECGLQDRVFVESLFLVQYPGKGTRAMGCSPFAAPFGPFQAAVDRAAMYRGLTNVTLQVYSILCVTGETEPASTPIVQLIQRLTSIKYLVLSLTRNCCNRCWNVCGPAICEAVRRNPSIRNLRFSFAGPRGFDMAPVASLLHRSRTLRKFTMASLSQECLAAFFTELSTSELANNYALQDLSCYHHKRGWVTQLVAIKDILLRNRALAKRAARFVTGTRAKYTADAFEKVSDCSTLVDEVQATAFVEVAQAKELIARCALALTDFTEFMRFAGVVRDVMECSARDDGQTQLDDLPEACLRRIHHFLRLSDVLYTSD</sequence>
<dbReference type="EMBL" id="JARKHS020028240">
    <property type="protein sequence ID" value="KAK8764449.1"/>
    <property type="molecule type" value="Genomic_DNA"/>
</dbReference>
<dbReference type="AlphaFoldDB" id="A0AAQ4DPQ9"/>
<organism evidence="1 2">
    <name type="scientific">Amblyomma americanum</name>
    <name type="common">Lone star tick</name>
    <dbReference type="NCBI Taxonomy" id="6943"/>
    <lineage>
        <taxon>Eukaryota</taxon>
        <taxon>Metazoa</taxon>
        <taxon>Ecdysozoa</taxon>
        <taxon>Arthropoda</taxon>
        <taxon>Chelicerata</taxon>
        <taxon>Arachnida</taxon>
        <taxon>Acari</taxon>
        <taxon>Parasitiformes</taxon>
        <taxon>Ixodida</taxon>
        <taxon>Ixodoidea</taxon>
        <taxon>Ixodidae</taxon>
        <taxon>Amblyomminae</taxon>
        <taxon>Amblyomma</taxon>
    </lineage>
</organism>
<evidence type="ECO:0000313" key="1">
    <source>
        <dbReference type="EMBL" id="KAK8764449.1"/>
    </source>
</evidence>
<evidence type="ECO:0008006" key="3">
    <source>
        <dbReference type="Google" id="ProtNLM"/>
    </source>
</evidence>
<evidence type="ECO:0000313" key="2">
    <source>
        <dbReference type="Proteomes" id="UP001321473"/>
    </source>
</evidence>
<name>A0AAQ4DPQ9_AMBAM</name>
<dbReference type="SUPFAM" id="SSF52047">
    <property type="entry name" value="RNI-like"/>
    <property type="match status" value="1"/>
</dbReference>
<gene>
    <name evidence="1" type="ORF">V5799_032942</name>
</gene>
<comment type="caution">
    <text evidence="1">The sequence shown here is derived from an EMBL/GenBank/DDBJ whole genome shotgun (WGS) entry which is preliminary data.</text>
</comment>
<dbReference type="PANTHER" id="PTHR47679:SF2">
    <property type="entry name" value="C-TERMINAL OF ROC (COR) DOMAIN-CONTAINING PROTEIN"/>
    <property type="match status" value="1"/>
</dbReference>